<evidence type="ECO:0000259" key="15">
    <source>
        <dbReference type="PROSITE" id="PS50023"/>
    </source>
</evidence>
<dbReference type="Pfam" id="PF00412">
    <property type="entry name" value="LIM"/>
    <property type="match status" value="2"/>
</dbReference>
<dbReference type="SUPFAM" id="SSF57716">
    <property type="entry name" value="Glucocorticoid receptor-like (DNA-binding domain)"/>
    <property type="match status" value="2"/>
</dbReference>
<dbReference type="EMBL" id="JAVRJZ010000013">
    <property type="protein sequence ID" value="KAK2714455.1"/>
    <property type="molecule type" value="Genomic_DNA"/>
</dbReference>
<dbReference type="AlphaFoldDB" id="A0AA88HRM5"/>
<evidence type="ECO:0000256" key="1">
    <source>
        <dbReference type="ARBA" id="ARBA00004123"/>
    </source>
</evidence>
<dbReference type="FunFam" id="1.10.10.60:FF:000027">
    <property type="entry name" value="LIM/homeobox protein Lhx9"/>
    <property type="match status" value="1"/>
</dbReference>
<dbReference type="PROSITE" id="PS00478">
    <property type="entry name" value="LIM_DOMAIN_1"/>
    <property type="match status" value="2"/>
</dbReference>
<evidence type="ECO:0000256" key="12">
    <source>
        <dbReference type="PROSITE-ProRule" id="PRU00125"/>
    </source>
</evidence>
<evidence type="ECO:0000256" key="4">
    <source>
        <dbReference type="ARBA" id="ARBA00022833"/>
    </source>
</evidence>
<sequence length="307" mass="34500">MKWMEETITTTVSMLTSMGDNKSDKIDPSSPKTCESPAEAGCASCGQPIIDRYLAQVNGKQWHLTCLRCCICTSPLERHTSCFLRSGRVYCRQDYGRTYGAKCARCCRTLSSSDWIRRAKDRVYHLACFACDACRRQLSTGEEFALLDGKVLCKVHYLDGLDTGSASSDDGDDLRGNSKSKRVRTTFTEEQMAVLQANFVLDSNPDGQDLERIGNLTGLSKRVTQVWFQNMRARHKKHLTNKPHSRQRGSSITSVVEPPTLRMDQPDMHSPGFSSHIYYDSYNQPSTPMETSQASEDMLQVTRMGMS</sequence>
<keyword evidence="7 11" id="KW-0238">DNA-binding</keyword>
<keyword evidence="18" id="KW-1185">Reference proteome</keyword>
<dbReference type="InterPro" id="IPR001781">
    <property type="entry name" value="Znf_LIM"/>
</dbReference>
<dbReference type="InterPro" id="IPR009057">
    <property type="entry name" value="Homeodomain-like_sf"/>
</dbReference>
<reference evidence="17" key="1">
    <citation type="submission" date="2023-07" db="EMBL/GenBank/DDBJ databases">
        <title>Chromosome-level genome assembly of Artemia franciscana.</title>
        <authorList>
            <person name="Jo E."/>
        </authorList>
    </citation>
    <scope>NUCLEOTIDE SEQUENCE</scope>
    <source>
        <tissue evidence="17">Whole body</tissue>
    </source>
</reference>
<feature type="compositionally biased region" description="Basic residues" evidence="14">
    <location>
        <begin position="237"/>
        <end position="247"/>
    </location>
</feature>
<gene>
    <name evidence="17" type="ORF">QYM36_008869</name>
</gene>
<evidence type="ECO:0000256" key="2">
    <source>
        <dbReference type="ARBA" id="ARBA00022723"/>
    </source>
</evidence>
<keyword evidence="9" id="KW-0804">Transcription</keyword>
<dbReference type="Gene3D" id="1.10.10.60">
    <property type="entry name" value="Homeodomain-like"/>
    <property type="match status" value="1"/>
</dbReference>
<keyword evidence="5" id="KW-0805">Transcription regulation</keyword>
<keyword evidence="10 11" id="KW-0539">Nucleus</keyword>
<dbReference type="Proteomes" id="UP001187531">
    <property type="component" value="Unassembled WGS sequence"/>
</dbReference>
<feature type="region of interest" description="Disordered" evidence="14">
    <location>
        <begin position="237"/>
        <end position="264"/>
    </location>
</feature>
<dbReference type="FunFam" id="2.10.110.10:FF:000006">
    <property type="entry name" value="LIM homeobox transcription factor 1-beta"/>
    <property type="match status" value="1"/>
</dbReference>
<dbReference type="SMART" id="SM00132">
    <property type="entry name" value="LIM"/>
    <property type="match status" value="2"/>
</dbReference>
<accession>A0AA88HRM5</accession>
<dbReference type="GO" id="GO:0000977">
    <property type="term" value="F:RNA polymerase II transcription regulatory region sequence-specific DNA binding"/>
    <property type="evidence" value="ECO:0007669"/>
    <property type="project" value="TreeGrafter"/>
</dbReference>
<dbReference type="SUPFAM" id="SSF46689">
    <property type="entry name" value="Homeodomain-like"/>
    <property type="match status" value="1"/>
</dbReference>
<evidence type="ECO:0000313" key="18">
    <source>
        <dbReference type="Proteomes" id="UP001187531"/>
    </source>
</evidence>
<dbReference type="PROSITE" id="PS50071">
    <property type="entry name" value="HOMEOBOX_2"/>
    <property type="match status" value="1"/>
</dbReference>
<evidence type="ECO:0000256" key="11">
    <source>
        <dbReference type="PROSITE-ProRule" id="PRU00108"/>
    </source>
</evidence>
<dbReference type="InterPro" id="IPR001356">
    <property type="entry name" value="HD"/>
</dbReference>
<protein>
    <recommendedName>
        <fullName evidence="19">LIM/homeobox protein Awh</fullName>
    </recommendedName>
</protein>
<feature type="domain" description="LIM zinc-binding" evidence="15">
    <location>
        <begin position="40"/>
        <end position="101"/>
    </location>
</feature>
<keyword evidence="3" id="KW-0677">Repeat</keyword>
<evidence type="ECO:0000256" key="3">
    <source>
        <dbReference type="ARBA" id="ARBA00022737"/>
    </source>
</evidence>
<keyword evidence="4 12" id="KW-0862">Zinc</keyword>
<dbReference type="CDD" id="cd09373">
    <property type="entry name" value="LIM1_AWH"/>
    <property type="match status" value="1"/>
</dbReference>
<dbReference type="CDD" id="cd00086">
    <property type="entry name" value="homeodomain"/>
    <property type="match status" value="1"/>
</dbReference>
<proteinExistence type="predicted"/>
<evidence type="ECO:0008006" key="19">
    <source>
        <dbReference type="Google" id="ProtNLM"/>
    </source>
</evidence>
<dbReference type="FunFam" id="2.10.110.10:FF:000023">
    <property type="entry name" value="LIM homeobox 6"/>
    <property type="match status" value="1"/>
</dbReference>
<dbReference type="GO" id="GO:0046872">
    <property type="term" value="F:metal ion binding"/>
    <property type="evidence" value="ECO:0007669"/>
    <property type="project" value="UniProtKB-KW"/>
</dbReference>
<evidence type="ECO:0000256" key="13">
    <source>
        <dbReference type="RuleBase" id="RU000682"/>
    </source>
</evidence>
<dbReference type="PANTHER" id="PTHR24208:SF127">
    <property type="entry name" value="LIM_HOMEOBOX PROTEIN AWH"/>
    <property type="match status" value="1"/>
</dbReference>
<evidence type="ECO:0000256" key="9">
    <source>
        <dbReference type="ARBA" id="ARBA00023163"/>
    </source>
</evidence>
<evidence type="ECO:0000256" key="6">
    <source>
        <dbReference type="ARBA" id="ARBA00023038"/>
    </source>
</evidence>
<dbReference type="PANTHER" id="PTHR24208">
    <property type="entry name" value="LIM/HOMEOBOX PROTEIN LHX"/>
    <property type="match status" value="1"/>
</dbReference>
<feature type="domain" description="Homeobox" evidence="16">
    <location>
        <begin position="178"/>
        <end position="238"/>
    </location>
</feature>
<dbReference type="GO" id="GO:0005634">
    <property type="term" value="C:nucleus"/>
    <property type="evidence" value="ECO:0007669"/>
    <property type="project" value="UniProtKB-SubCell"/>
</dbReference>
<evidence type="ECO:0000256" key="7">
    <source>
        <dbReference type="ARBA" id="ARBA00023125"/>
    </source>
</evidence>
<comment type="subcellular location">
    <subcellularLocation>
        <location evidence="1 11 13">Nucleus</location>
    </subcellularLocation>
</comment>
<evidence type="ECO:0000313" key="17">
    <source>
        <dbReference type="EMBL" id="KAK2714455.1"/>
    </source>
</evidence>
<dbReference type="GO" id="GO:0030182">
    <property type="term" value="P:neuron differentiation"/>
    <property type="evidence" value="ECO:0007669"/>
    <property type="project" value="TreeGrafter"/>
</dbReference>
<evidence type="ECO:0000256" key="10">
    <source>
        <dbReference type="ARBA" id="ARBA00023242"/>
    </source>
</evidence>
<keyword evidence="6 12" id="KW-0440">LIM domain</keyword>
<evidence type="ECO:0000256" key="14">
    <source>
        <dbReference type="SAM" id="MobiDB-lite"/>
    </source>
</evidence>
<dbReference type="SMART" id="SM00389">
    <property type="entry name" value="HOX"/>
    <property type="match status" value="1"/>
</dbReference>
<keyword evidence="2 12" id="KW-0479">Metal-binding</keyword>
<dbReference type="CDD" id="cd09379">
    <property type="entry name" value="LIM2_AWH"/>
    <property type="match status" value="1"/>
</dbReference>
<dbReference type="PROSITE" id="PS50023">
    <property type="entry name" value="LIM_DOMAIN_2"/>
    <property type="match status" value="2"/>
</dbReference>
<dbReference type="GO" id="GO:0000981">
    <property type="term" value="F:DNA-binding transcription factor activity, RNA polymerase II-specific"/>
    <property type="evidence" value="ECO:0007669"/>
    <property type="project" value="TreeGrafter"/>
</dbReference>
<evidence type="ECO:0000256" key="5">
    <source>
        <dbReference type="ARBA" id="ARBA00023015"/>
    </source>
</evidence>
<name>A0AA88HRM5_ARTSF</name>
<keyword evidence="8 11" id="KW-0371">Homeobox</keyword>
<comment type="caution">
    <text evidence="17">The sequence shown here is derived from an EMBL/GenBank/DDBJ whole genome shotgun (WGS) entry which is preliminary data.</text>
</comment>
<feature type="DNA-binding region" description="Homeobox" evidence="11">
    <location>
        <begin position="180"/>
        <end position="239"/>
    </location>
</feature>
<dbReference type="Gene3D" id="2.10.110.10">
    <property type="entry name" value="Cysteine Rich Protein"/>
    <property type="match status" value="2"/>
</dbReference>
<evidence type="ECO:0000256" key="8">
    <source>
        <dbReference type="ARBA" id="ARBA00023155"/>
    </source>
</evidence>
<feature type="domain" description="LIM zinc-binding" evidence="15">
    <location>
        <begin position="102"/>
        <end position="163"/>
    </location>
</feature>
<dbReference type="InterPro" id="IPR050453">
    <property type="entry name" value="LIM_Homeobox_TF"/>
</dbReference>
<dbReference type="Pfam" id="PF00046">
    <property type="entry name" value="Homeodomain"/>
    <property type="match status" value="1"/>
</dbReference>
<evidence type="ECO:0000259" key="16">
    <source>
        <dbReference type="PROSITE" id="PS50071"/>
    </source>
</evidence>
<organism evidence="17 18">
    <name type="scientific">Artemia franciscana</name>
    <name type="common">Brine shrimp</name>
    <name type="synonym">Artemia sanfranciscana</name>
    <dbReference type="NCBI Taxonomy" id="6661"/>
    <lineage>
        <taxon>Eukaryota</taxon>
        <taxon>Metazoa</taxon>
        <taxon>Ecdysozoa</taxon>
        <taxon>Arthropoda</taxon>
        <taxon>Crustacea</taxon>
        <taxon>Branchiopoda</taxon>
        <taxon>Anostraca</taxon>
        <taxon>Artemiidae</taxon>
        <taxon>Artemia</taxon>
    </lineage>
</organism>